<feature type="region of interest" description="Disordered" evidence="1">
    <location>
        <begin position="421"/>
        <end position="442"/>
    </location>
</feature>
<dbReference type="AlphaFoldDB" id="K0TAA5"/>
<organism evidence="2 3">
    <name type="scientific">Thalassiosira oceanica</name>
    <name type="common">Marine diatom</name>
    <dbReference type="NCBI Taxonomy" id="159749"/>
    <lineage>
        <taxon>Eukaryota</taxon>
        <taxon>Sar</taxon>
        <taxon>Stramenopiles</taxon>
        <taxon>Ochrophyta</taxon>
        <taxon>Bacillariophyta</taxon>
        <taxon>Coscinodiscophyceae</taxon>
        <taxon>Thalassiosirophycidae</taxon>
        <taxon>Thalassiosirales</taxon>
        <taxon>Thalassiosiraceae</taxon>
        <taxon>Thalassiosira</taxon>
    </lineage>
</organism>
<feature type="region of interest" description="Disordered" evidence="1">
    <location>
        <begin position="86"/>
        <end position="174"/>
    </location>
</feature>
<sequence length="718" mass="78626">MSWYYNQTSGPRNEMSQKESMNGPHQTEIGRFAADGTDGWTIFRNAGKSARSQDYGKVRIISNLIAKRQAEKMTAKNVSVCSRMAGNGSGNESSSNFFSGPAIELSSPTAASSSAKTPRMSNRKSNDATFDKPKVDLPFSRNDDLRQDRDDSVGDMNSSFRRSPHSHRDEERTDVDCRSLFRNSGKSHSCRLSRYALDEKELQRFEYDWSIFGGRSHSQDRGNGISISNLIAKRQAEKMAVETKNDVPKLFKEPRPDLPSSPAEAAPPPPLPQRQQEEQGRGDTNSHEDGDGYYSEESTRNLVAIEDACDTICSDHSLEGRRSPSSEPARHDTSAENPFELISWGETMSERGRGLAMIRGELDESHYSDFLNAGSDNEPSSNFSVPTIDISWATAASSTAKSPWKSNRNSATLKVDLPFARNDDVDDDRDDSMSDMSLQSYGEEERTDALVASLVKSARRAACPMSLPSGRAGSGATHASKPNFSGQTMSTPKLKMAERSDQTSEGFEYARAAIIVGRHGIALDGWRNIKRLQYTDDDDGTLGVHVRKPHVRPVPAEAEELPVGRRDGHADDAAVVPPPLAAVASSPAVVVPRRRRPAPSAPQAAEPQARTDAPRRDPAVAPPGRQEDVAGSAEDLDGTGVRPRVVVLQRQDESLLPPLSAACPLETPEPDVPLDRAAGQDVPAKERRPRHELTAAAGRRAVRVARVERRHLVARLME</sequence>
<accession>K0TAA5</accession>
<feature type="region of interest" description="Disordered" evidence="1">
    <location>
        <begin position="1"/>
        <end position="27"/>
    </location>
</feature>
<feature type="compositionally biased region" description="Low complexity" evidence="1">
    <location>
        <begin position="601"/>
        <end position="611"/>
    </location>
</feature>
<feature type="region of interest" description="Disordered" evidence="1">
    <location>
        <begin position="318"/>
        <end position="338"/>
    </location>
</feature>
<proteinExistence type="predicted"/>
<feature type="compositionally biased region" description="Polar residues" evidence="1">
    <location>
        <begin position="480"/>
        <end position="491"/>
    </location>
</feature>
<protein>
    <submittedName>
        <fullName evidence="2">Uncharacterized protein</fullName>
    </submittedName>
</protein>
<feature type="compositionally biased region" description="Polar residues" evidence="1">
    <location>
        <begin position="1"/>
        <end position="11"/>
    </location>
</feature>
<feature type="compositionally biased region" description="Basic and acidic residues" evidence="1">
    <location>
        <begin position="318"/>
        <end position="334"/>
    </location>
</feature>
<gene>
    <name evidence="2" type="ORF">THAOC_08314</name>
</gene>
<feature type="compositionally biased region" description="Low complexity" evidence="1">
    <location>
        <begin position="90"/>
        <end position="118"/>
    </location>
</feature>
<feature type="compositionally biased region" description="Basic and acidic residues" evidence="1">
    <location>
        <begin position="240"/>
        <end position="256"/>
    </location>
</feature>
<evidence type="ECO:0000256" key="1">
    <source>
        <dbReference type="SAM" id="MobiDB-lite"/>
    </source>
</evidence>
<feature type="region of interest" description="Disordered" evidence="1">
    <location>
        <begin position="466"/>
        <end position="493"/>
    </location>
</feature>
<evidence type="ECO:0000313" key="2">
    <source>
        <dbReference type="EMBL" id="EJK70331.1"/>
    </source>
</evidence>
<feature type="compositionally biased region" description="Basic and acidic residues" evidence="1">
    <location>
        <begin position="562"/>
        <end position="572"/>
    </location>
</feature>
<name>K0TAA5_THAOC</name>
<feature type="region of interest" description="Disordered" evidence="1">
    <location>
        <begin position="240"/>
        <end position="295"/>
    </location>
</feature>
<evidence type="ECO:0000313" key="3">
    <source>
        <dbReference type="Proteomes" id="UP000266841"/>
    </source>
</evidence>
<feature type="region of interest" description="Disordered" evidence="1">
    <location>
        <begin position="538"/>
        <end position="641"/>
    </location>
</feature>
<feature type="compositionally biased region" description="Low complexity" evidence="1">
    <location>
        <begin position="581"/>
        <end position="591"/>
    </location>
</feature>
<keyword evidence="3" id="KW-1185">Reference proteome</keyword>
<comment type="caution">
    <text evidence="2">The sequence shown here is derived from an EMBL/GenBank/DDBJ whole genome shotgun (WGS) entry which is preliminary data.</text>
</comment>
<feature type="compositionally biased region" description="Basic and acidic residues" evidence="1">
    <location>
        <begin position="275"/>
        <end position="290"/>
    </location>
</feature>
<reference evidence="2 3" key="1">
    <citation type="journal article" date="2012" name="Genome Biol.">
        <title>Genome and low-iron response of an oceanic diatom adapted to chronic iron limitation.</title>
        <authorList>
            <person name="Lommer M."/>
            <person name="Specht M."/>
            <person name="Roy A.S."/>
            <person name="Kraemer L."/>
            <person name="Andreson R."/>
            <person name="Gutowska M.A."/>
            <person name="Wolf J."/>
            <person name="Bergner S.V."/>
            <person name="Schilhabel M.B."/>
            <person name="Klostermeier U.C."/>
            <person name="Beiko R.G."/>
            <person name="Rosenstiel P."/>
            <person name="Hippler M."/>
            <person name="Laroche J."/>
        </authorList>
    </citation>
    <scope>NUCLEOTIDE SEQUENCE [LARGE SCALE GENOMIC DNA]</scope>
    <source>
        <strain evidence="2 3">CCMP1005</strain>
    </source>
</reference>
<dbReference type="EMBL" id="AGNL01008688">
    <property type="protein sequence ID" value="EJK70331.1"/>
    <property type="molecule type" value="Genomic_DNA"/>
</dbReference>
<feature type="region of interest" description="Disordered" evidence="1">
    <location>
        <begin position="658"/>
        <end position="690"/>
    </location>
</feature>
<dbReference type="Proteomes" id="UP000266841">
    <property type="component" value="Unassembled WGS sequence"/>
</dbReference>
<feature type="compositionally biased region" description="Basic and acidic residues" evidence="1">
    <location>
        <begin position="124"/>
        <end position="152"/>
    </location>
</feature>